<reference evidence="1 2" key="1">
    <citation type="submission" date="2021-06" db="EMBL/GenBank/DDBJ databases">
        <title>Caerostris darwini draft genome.</title>
        <authorList>
            <person name="Kono N."/>
            <person name="Arakawa K."/>
        </authorList>
    </citation>
    <scope>NUCLEOTIDE SEQUENCE [LARGE SCALE GENOMIC DNA]</scope>
</reference>
<dbReference type="AlphaFoldDB" id="A0AAV4Q256"/>
<proteinExistence type="predicted"/>
<sequence length="126" mass="14320">MERGTKQKNHNHIFPAAQSKQTELVSTFTHLLRANKRLCSSDVISVCHFSSAYDFIDVCVMRFVAGSSAALSFLLKAFLLINEELGGRQWGVRDYIHLRMIPLCIRSSTVIRNFRAKEKKSGRVMS</sequence>
<accession>A0AAV4Q256</accession>
<keyword evidence="2" id="KW-1185">Reference proteome</keyword>
<name>A0AAV4Q256_9ARAC</name>
<dbReference type="Proteomes" id="UP001054837">
    <property type="component" value="Unassembled WGS sequence"/>
</dbReference>
<comment type="caution">
    <text evidence="1">The sequence shown here is derived from an EMBL/GenBank/DDBJ whole genome shotgun (WGS) entry which is preliminary data.</text>
</comment>
<evidence type="ECO:0000313" key="1">
    <source>
        <dbReference type="EMBL" id="GIY02090.1"/>
    </source>
</evidence>
<evidence type="ECO:0000313" key="2">
    <source>
        <dbReference type="Proteomes" id="UP001054837"/>
    </source>
</evidence>
<organism evidence="1 2">
    <name type="scientific">Caerostris darwini</name>
    <dbReference type="NCBI Taxonomy" id="1538125"/>
    <lineage>
        <taxon>Eukaryota</taxon>
        <taxon>Metazoa</taxon>
        <taxon>Ecdysozoa</taxon>
        <taxon>Arthropoda</taxon>
        <taxon>Chelicerata</taxon>
        <taxon>Arachnida</taxon>
        <taxon>Araneae</taxon>
        <taxon>Araneomorphae</taxon>
        <taxon>Entelegynae</taxon>
        <taxon>Araneoidea</taxon>
        <taxon>Araneidae</taxon>
        <taxon>Caerostris</taxon>
    </lineage>
</organism>
<dbReference type="EMBL" id="BPLQ01003643">
    <property type="protein sequence ID" value="GIY02090.1"/>
    <property type="molecule type" value="Genomic_DNA"/>
</dbReference>
<gene>
    <name evidence="1" type="ORF">CDAR_229701</name>
</gene>
<protein>
    <submittedName>
        <fullName evidence="1">Uncharacterized protein</fullName>
    </submittedName>
</protein>